<dbReference type="OrthoDB" id="102559at2759"/>
<dbReference type="InterPro" id="IPR036873">
    <property type="entry name" value="Rhodanese-like_dom_sf"/>
</dbReference>
<sequence>MKNKGETSDPKWVEGRKDSSVAYEVRGPSCARRFADYLSEMKEDVGIKNVLVLESGFNGWSASRNPVCRCTDNPCKGNDA</sequence>
<dbReference type="GO" id="GO:0005634">
    <property type="term" value="C:nucleus"/>
    <property type="evidence" value="ECO:0007669"/>
    <property type="project" value="TreeGrafter"/>
</dbReference>
<dbReference type="EMBL" id="JADFTS010000008">
    <property type="protein sequence ID" value="KAF9594229.1"/>
    <property type="molecule type" value="Genomic_DNA"/>
</dbReference>
<dbReference type="InterPro" id="IPR001763">
    <property type="entry name" value="Rhodanese-like_dom"/>
</dbReference>
<feature type="domain" description="Rhodanese" evidence="1">
    <location>
        <begin position="46"/>
        <end position="69"/>
    </location>
</feature>
<protein>
    <recommendedName>
        <fullName evidence="1">Rhodanese domain-containing protein</fullName>
    </recommendedName>
</protein>
<name>A0A835H940_9MAGN</name>
<dbReference type="GO" id="GO:0005737">
    <property type="term" value="C:cytoplasm"/>
    <property type="evidence" value="ECO:0007669"/>
    <property type="project" value="TreeGrafter"/>
</dbReference>
<dbReference type="GO" id="GO:0004725">
    <property type="term" value="F:protein tyrosine phosphatase activity"/>
    <property type="evidence" value="ECO:0007669"/>
    <property type="project" value="TreeGrafter"/>
</dbReference>
<dbReference type="PANTHER" id="PTHR10828">
    <property type="entry name" value="M-PHASE INDUCER PHOSPHATASE DUAL SPECIFICITY PHOSPHATASE CDC25"/>
    <property type="match status" value="1"/>
</dbReference>
<gene>
    <name evidence="2" type="ORF">IFM89_028886</name>
</gene>
<dbReference type="PROSITE" id="PS50206">
    <property type="entry name" value="RHODANESE_3"/>
    <property type="match status" value="1"/>
</dbReference>
<reference evidence="2 3" key="1">
    <citation type="submission" date="2020-10" db="EMBL/GenBank/DDBJ databases">
        <title>The Coptis chinensis genome and diversification of protoberbering-type alkaloids.</title>
        <authorList>
            <person name="Wang B."/>
            <person name="Shu S."/>
            <person name="Song C."/>
            <person name="Liu Y."/>
        </authorList>
    </citation>
    <scope>NUCLEOTIDE SEQUENCE [LARGE SCALE GENOMIC DNA]</scope>
    <source>
        <strain evidence="2">HL-2020</strain>
        <tissue evidence="2">Leaf</tissue>
    </source>
</reference>
<comment type="caution">
    <text evidence="2">The sequence shown here is derived from an EMBL/GenBank/DDBJ whole genome shotgun (WGS) entry which is preliminary data.</text>
</comment>
<evidence type="ECO:0000259" key="1">
    <source>
        <dbReference type="PROSITE" id="PS50206"/>
    </source>
</evidence>
<evidence type="ECO:0000313" key="2">
    <source>
        <dbReference type="EMBL" id="KAF9594229.1"/>
    </source>
</evidence>
<dbReference type="Proteomes" id="UP000631114">
    <property type="component" value="Unassembled WGS sequence"/>
</dbReference>
<proteinExistence type="predicted"/>
<keyword evidence="3" id="KW-1185">Reference proteome</keyword>
<dbReference type="Gene3D" id="3.40.250.10">
    <property type="entry name" value="Rhodanese-like domain"/>
    <property type="match status" value="1"/>
</dbReference>
<dbReference type="PANTHER" id="PTHR10828:SF38">
    <property type="entry name" value="ARSENICAL-RESISTANCE PROTEIN 2-RELATED"/>
    <property type="match status" value="1"/>
</dbReference>
<dbReference type="AlphaFoldDB" id="A0A835H940"/>
<organism evidence="2 3">
    <name type="scientific">Coptis chinensis</name>
    <dbReference type="NCBI Taxonomy" id="261450"/>
    <lineage>
        <taxon>Eukaryota</taxon>
        <taxon>Viridiplantae</taxon>
        <taxon>Streptophyta</taxon>
        <taxon>Embryophyta</taxon>
        <taxon>Tracheophyta</taxon>
        <taxon>Spermatophyta</taxon>
        <taxon>Magnoliopsida</taxon>
        <taxon>Ranunculales</taxon>
        <taxon>Ranunculaceae</taxon>
        <taxon>Coptidoideae</taxon>
        <taxon>Coptis</taxon>
    </lineage>
</organism>
<accession>A0A835H940</accession>
<dbReference type="SUPFAM" id="SSF52821">
    <property type="entry name" value="Rhodanese/Cell cycle control phosphatase"/>
    <property type="match status" value="1"/>
</dbReference>
<evidence type="ECO:0000313" key="3">
    <source>
        <dbReference type="Proteomes" id="UP000631114"/>
    </source>
</evidence>